<accession>A0ABM7YB25</accession>
<keyword evidence="2" id="KW-0732">Signal</keyword>
<organism evidence="3 4">
    <name type="scientific">Roseomonas fluvialis</name>
    <dbReference type="NCBI Taxonomy" id="1750527"/>
    <lineage>
        <taxon>Bacteria</taxon>
        <taxon>Pseudomonadati</taxon>
        <taxon>Pseudomonadota</taxon>
        <taxon>Alphaproteobacteria</taxon>
        <taxon>Acetobacterales</taxon>
        <taxon>Roseomonadaceae</taxon>
        <taxon>Roseomonas</taxon>
    </lineage>
</organism>
<sequence>MRRLASAAALFLAMLAATPADAGDYRRHGPGWGHAPSWHHRPAPPPRHWYRPHRPAPAWHGWRQERPRHHSRDHRYAWGPRDRW</sequence>
<dbReference type="RefSeq" id="WP_244457310.1">
    <property type="nucleotide sequence ID" value="NZ_AP025637.1"/>
</dbReference>
<dbReference type="EMBL" id="AP025637">
    <property type="protein sequence ID" value="BDG75221.1"/>
    <property type="molecule type" value="Genomic_DNA"/>
</dbReference>
<dbReference type="Proteomes" id="UP000831327">
    <property type="component" value="Chromosome"/>
</dbReference>
<reference evidence="3 4" key="1">
    <citation type="journal article" date="2016" name="Microbes Environ.">
        <title>Phylogenetically diverse aerobic anoxygenic phototrophic bacteria isolated from epilithic biofilms in Tama river, Japan.</title>
        <authorList>
            <person name="Hirose S."/>
            <person name="Matsuura K."/>
            <person name="Haruta S."/>
        </authorList>
    </citation>
    <scope>NUCLEOTIDE SEQUENCE [LARGE SCALE GENOMIC DNA]</scope>
    <source>
        <strain evidence="3 4">S08</strain>
    </source>
</reference>
<gene>
    <name evidence="3" type="ORF">Rmf_51500</name>
</gene>
<evidence type="ECO:0000313" key="4">
    <source>
        <dbReference type="Proteomes" id="UP000831327"/>
    </source>
</evidence>
<feature type="compositionally biased region" description="Basic and acidic residues" evidence="1">
    <location>
        <begin position="74"/>
        <end position="84"/>
    </location>
</feature>
<feature type="signal peptide" evidence="2">
    <location>
        <begin position="1"/>
        <end position="22"/>
    </location>
</feature>
<evidence type="ECO:0000313" key="3">
    <source>
        <dbReference type="EMBL" id="BDG75221.1"/>
    </source>
</evidence>
<name>A0ABM7YB25_9PROT</name>
<evidence type="ECO:0000256" key="1">
    <source>
        <dbReference type="SAM" id="MobiDB-lite"/>
    </source>
</evidence>
<feature type="chain" id="PRO_5046372698" evidence="2">
    <location>
        <begin position="23"/>
        <end position="84"/>
    </location>
</feature>
<feature type="region of interest" description="Disordered" evidence="1">
    <location>
        <begin position="23"/>
        <end position="84"/>
    </location>
</feature>
<proteinExistence type="predicted"/>
<evidence type="ECO:0000256" key="2">
    <source>
        <dbReference type="SAM" id="SignalP"/>
    </source>
</evidence>
<protein>
    <submittedName>
        <fullName evidence="3">Uncharacterized protein</fullName>
    </submittedName>
</protein>
<feature type="compositionally biased region" description="Basic residues" evidence="1">
    <location>
        <begin position="37"/>
        <end position="54"/>
    </location>
</feature>
<keyword evidence="4" id="KW-1185">Reference proteome</keyword>